<accession>A0ACC7SAH0</accession>
<evidence type="ECO:0000313" key="2">
    <source>
        <dbReference type="Proteomes" id="UP001517388"/>
    </source>
</evidence>
<organism evidence="1 2">
    <name type="scientific">Dolichospermum flos-aquae UHCC 0037</name>
    <dbReference type="NCBI Taxonomy" id="2590026"/>
    <lineage>
        <taxon>Bacteria</taxon>
        <taxon>Bacillati</taxon>
        <taxon>Cyanobacteriota</taxon>
        <taxon>Cyanophyceae</taxon>
        <taxon>Nostocales</taxon>
        <taxon>Aphanizomenonaceae</taxon>
        <taxon>Dolichospermum</taxon>
    </lineage>
</organism>
<proteinExistence type="predicted"/>
<dbReference type="Proteomes" id="UP001517388">
    <property type="component" value="Unassembled WGS sequence"/>
</dbReference>
<dbReference type="EMBL" id="VILF01000004">
    <property type="protein sequence ID" value="MTJ44824.1"/>
    <property type="molecule type" value="Genomic_DNA"/>
</dbReference>
<comment type="caution">
    <text evidence="1">The sequence shown here is derived from an EMBL/GenBank/DDBJ whole genome shotgun (WGS) entry which is preliminary data.</text>
</comment>
<protein>
    <submittedName>
        <fullName evidence="1">Type III-B CRISPR module RAMP protein Cmr4</fullName>
    </submittedName>
</protein>
<keyword evidence="2" id="KW-1185">Reference proteome</keyword>
<evidence type="ECO:0000313" key="1">
    <source>
        <dbReference type="EMBL" id="MTJ44824.1"/>
    </source>
</evidence>
<gene>
    <name evidence="1" type="ORF">FJR39_17280</name>
</gene>
<reference evidence="2" key="1">
    <citation type="journal article" date="2020" name="Toxins">
        <title>Phylogenomic Analysis of Secondary Metabolism in the Toxic Cyanobacterial Genera Anabaena, Dolichospermum and Aphanizomenon.</title>
        <authorList>
            <person name="Oesterholm J."/>
            <person name="Popin R.V."/>
            <person name="Fewer D.P."/>
            <person name="Sivonen K."/>
        </authorList>
    </citation>
    <scope>NUCLEOTIDE SEQUENCE [LARGE SCALE GENOMIC DNA]</scope>
    <source>
        <strain evidence="2">UHCC 0037</strain>
    </source>
</reference>
<sequence>MYKKAYGIIETLAPVHVGASAGEEDGNLNLIFRDQFTQTGVIPGSSVRGRLRADMRMYKRLLEKQQEEGKISEISPDIDEEIWYGQKSDSGSDNLKNEALIKLEYASIVWLPVFCPGQPIVWVSCPSLLNRYKRIVVITDSPPKEYTASEQLTALESKSQNSRLKDKKVLFFNLGFLTIDDIQDLSKWFPLNKKYPAVIVNDNDMAMIHDMALYRQSRVALEDDVKKAKKGAFFNVEALPEGTILAFPIAMKPSDKIWKPINGNTSGEIYLGGLESIGFGHCCLTIKEI</sequence>
<name>A0ACC7SAH0_DOLFA</name>